<sequence>MQNPRRTIFIIFLLTLLAIGISIPEGLSLQFELFGYKIDRELRPLQLNIVTERLRIQKKPETVLGLDIAGGVRLVYEADMTQIADVDQERALAATRNTIERRVNMFGVSEPNIQTSNVGDSRRIIVEMPGVTEAEQAKALIGQTAQLAFREFNEDVDATSSANIIPSLANTHETPLTGKELQRAEVTIDYETGNPAVSLEFSTEGKELFKTITENNIGKPLPIFLDEFPITWPRVDVVIPDGQAIIRGGFSSEQAKSLSILLNSGALPVPIQVIEEKSIGPTLGQESVQKSIRAGAIGLTLVMAFMWVYYGSFGLLANIALLIYGVITYAIFRLWPITLTLPGIAGFILSIGMAVDSNILIFERIKEELRLGKKWQVAMELGFGRAWDSIRDANTATLLTAFILFNPFNWDFLPQFGLARGFAATLAIGIGVSLFTGIFVTRNLIRMFVRRK</sequence>
<feature type="transmembrane region" description="Helical" evidence="9">
    <location>
        <begin position="422"/>
        <end position="445"/>
    </location>
</feature>
<dbReference type="SUPFAM" id="SSF82866">
    <property type="entry name" value="Multidrug efflux transporter AcrB transmembrane domain"/>
    <property type="match status" value="1"/>
</dbReference>
<dbReference type="GO" id="GO:0065002">
    <property type="term" value="P:intracellular protein transmembrane transport"/>
    <property type="evidence" value="ECO:0007669"/>
    <property type="project" value="UniProtKB-UniRule"/>
</dbReference>
<comment type="similarity">
    <text evidence="9">Belongs to the SecD/SecF family. SecD subfamily.</text>
</comment>
<keyword evidence="3 9" id="KW-1003">Cell membrane</keyword>
<feature type="domain" description="Protein translocase subunit SecDF P1" evidence="11">
    <location>
        <begin position="94"/>
        <end position="153"/>
    </location>
</feature>
<evidence type="ECO:0000256" key="8">
    <source>
        <dbReference type="ARBA" id="ARBA00023136"/>
    </source>
</evidence>
<feature type="transmembrane region" description="Helical" evidence="9">
    <location>
        <begin position="341"/>
        <end position="362"/>
    </location>
</feature>
<dbReference type="PANTHER" id="PTHR30081:SF1">
    <property type="entry name" value="PROTEIN TRANSLOCASE SUBUNIT SECD"/>
    <property type="match status" value="1"/>
</dbReference>
<dbReference type="GO" id="GO:0006605">
    <property type="term" value="P:protein targeting"/>
    <property type="evidence" value="ECO:0007669"/>
    <property type="project" value="UniProtKB-UniRule"/>
</dbReference>
<evidence type="ECO:0000256" key="2">
    <source>
        <dbReference type="ARBA" id="ARBA00022448"/>
    </source>
</evidence>
<organism evidence="13 14">
    <name type="scientific">Candidatus Roizmanbacteria bacterium GW2011_GWB1_40_7</name>
    <dbReference type="NCBI Taxonomy" id="1618482"/>
    <lineage>
        <taxon>Bacteria</taxon>
        <taxon>Candidatus Roizmaniibacteriota</taxon>
    </lineage>
</organism>
<comment type="subcellular location">
    <subcellularLocation>
        <location evidence="1 9">Cell membrane</location>
        <topology evidence="1 9">Multi-pass membrane protein</topology>
    </subcellularLocation>
</comment>
<dbReference type="HAMAP" id="MF_01463_B">
    <property type="entry name" value="SecD_B"/>
    <property type="match status" value="1"/>
</dbReference>
<dbReference type="NCBIfam" id="TIGR00916">
    <property type="entry name" value="2A0604s01"/>
    <property type="match status" value="1"/>
</dbReference>
<comment type="caution">
    <text evidence="9">Lacks conserved residue(s) required for the propagation of feature annotation.</text>
</comment>
<evidence type="ECO:0000313" key="13">
    <source>
        <dbReference type="EMBL" id="KKR71995.1"/>
    </source>
</evidence>
<evidence type="ECO:0000256" key="5">
    <source>
        <dbReference type="ARBA" id="ARBA00022927"/>
    </source>
</evidence>
<evidence type="ECO:0000256" key="1">
    <source>
        <dbReference type="ARBA" id="ARBA00004651"/>
    </source>
</evidence>
<keyword evidence="2 9" id="KW-0813">Transport</keyword>
<dbReference type="GO" id="GO:0043952">
    <property type="term" value="P:protein transport by the Sec complex"/>
    <property type="evidence" value="ECO:0007669"/>
    <property type="project" value="UniProtKB-UniRule"/>
</dbReference>
<dbReference type="GO" id="GO:0005886">
    <property type="term" value="C:plasma membrane"/>
    <property type="evidence" value="ECO:0007669"/>
    <property type="project" value="UniProtKB-SubCell"/>
</dbReference>
<protein>
    <recommendedName>
        <fullName evidence="9">Protein translocase subunit SecD</fullName>
    </recommendedName>
</protein>
<dbReference type="InterPro" id="IPR005791">
    <property type="entry name" value="SecD"/>
</dbReference>
<comment type="subunit">
    <text evidence="9">Forms a complex with SecF. Part of the essential Sec protein translocation apparatus which comprises SecA, SecYEG and auxiliary proteins SecDF. Other proteins may also be involved.</text>
</comment>
<reference evidence="13 14" key="1">
    <citation type="journal article" date="2015" name="Nature">
        <title>rRNA introns, odd ribosomes, and small enigmatic genomes across a large radiation of phyla.</title>
        <authorList>
            <person name="Brown C.T."/>
            <person name="Hug L.A."/>
            <person name="Thomas B.C."/>
            <person name="Sharon I."/>
            <person name="Castelle C.J."/>
            <person name="Singh A."/>
            <person name="Wilkins M.J."/>
            <person name="Williams K.H."/>
            <person name="Banfield J.F."/>
        </authorList>
    </citation>
    <scope>NUCLEOTIDE SEQUENCE [LARGE SCALE GENOMIC DNA]</scope>
</reference>
<name>A0A0G0VJ29_9BACT</name>
<dbReference type="InterPro" id="IPR048634">
    <property type="entry name" value="SecD_SecF_C"/>
</dbReference>
<feature type="domain" description="Protein export membrane protein SecD/SecF C-terminal" evidence="10">
    <location>
        <begin position="271"/>
        <end position="449"/>
    </location>
</feature>
<keyword evidence="4 9" id="KW-0812">Transmembrane</keyword>
<evidence type="ECO:0000256" key="3">
    <source>
        <dbReference type="ARBA" id="ARBA00022475"/>
    </source>
</evidence>
<dbReference type="InterPro" id="IPR055344">
    <property type="entry name" value="SecD_SecF_C_bact"/>
</dbReference>
<dbReference type="AlphaFoldDB" id="A0A0G0VJ29"/>
<dbReference type="Pfam" id="PF22599">
    <property type="entry name" value="SecDF_P1_head"/>
    <property type="match status" value="1"/>
</dbReference>
<feature type="domain" description="SecDF P1 head subdomain" evidence="12">
    <location>
        <begin position="172"/>
        <end position="269"/>
    </location>
</feature>
<keyword evidence="8 9" id="KW-0472">Membrane</keyword>
<comment type="caution">
    <text evidence="13">The sequence shown here is derived from an EMBL/GenBank/DDBJ whole genome shotgun (WGS) entry which is preliminary data.</text>
</comment>
<keyword evidence="5 9" id="KW-0653">Protein transport</keyword>
<dbReference type="PATRIC" id="fig|1618482.3.peg.619"/>
<keyword evidence="7 9" id="KW-0811">Translocation</keyword>
<dbReference type="GO" id="GO:0015450">
    <property type="term" value="F:protein-transporting ATPase activity"/>
    <property type="evidence" value="ECO:0007669"/>
    <property type="project" value="InterPro"/>
</dbReference>
<dbReference type="Gene3D" id="3.30.1360.200">
    <property type="match status" value="1"/>
</dbReference>
<proteinExistence type="inferred from homology"/>
<dbReference type="Proteomes" id="UP000034664">
    <property type="component" value="Unassembled WGS sequence"/>
</dbReference>
<dbReference type="EMBL" id="LBZM01000014">
    <property type="protein sequence ID" value="KKR71995.1"/>
    <property type="molecule type" value="Genomic_DNA"/>
</dbReference>
<gene>
    <name evidence="9" type="primary">secD</name>
    <name evidence="13" type="ORF">UU14_C0014G0017</name>
</gene>
<accession>A0A0G0VJ29</accession>
<dbReference type="PRINTS" id="PR00702">
    <property type="entry name" value="ACRIFLAVINRP"/>
</dbReference>
<evidence type="ECO:0000256" key="7">
    <source>
        <dbReference type="ARBA" id="ARBA00023010"/>
    </source>
</evidence>
<dbReference type="NCBIfam" id="TIGR01129">
    <property type="entry name" value="secD"/>
    <property type="match status" value="1"/>
</dbReference>
<dbReference type="InterPro" id="IPR054384">
    <property type="entry name" value="SecDF_P1_head"/>
</dbReference>
<evidence type="ECO:0000259" key="10">
    <source>
        <dbReference type="Pfam" id="PF02355"/>
    </source>
</evidence>
<dbReference type="InterPro" id="IPR022813">
    <property type="entry name" value="SecD/SecF_arch_bac"/>
</dbReference>
<keyword evidence="6 9" id="KW-1133">Transmembrane helix</keyword>
<dbReference type="Pfam" id="PF21760">
    <property type="entry name" value="SecD_1st"/>
    <property type="match status" value="1"/>
</dbReference>
<dbReference type="Gene3D" id="3.30.70.3400">
    <property type="match status" value="1"/>
</dbReference>
<dbReference type="PANTHER" id="PTHR30081">
    <property type="entry name" value="PROTEIN-EXPORT MEMBRANE PROTEIN SEC"/>
    <property type="match status" value="1"/>
</dbReference>
<evidence type="ECO:0000256" key="6">
    <source>
        <dbReference type="ARBA" id="ARBA00022989"/>
    </source>
</evidence>
<dbReference type="Gene3D" id="1.20.1640.10">
    <property type="entry name" value="Multidrug efflux transporter AcrB transmembrane domain"/>
    <property type="match status" value="1"/>
</dbReference>
<dbReference type="InterPro" id="IPR001036">
    <property type="entry name" value="Acrflvin-R"/>
</dbReference>
<evidence type="ECO:0000256" key="4">
    <source>
        <dbReference type="ARBA" id="ARBA00022692"/>
    </source>
</evidence>
<dbReference type="InterPro" id="IPR048631">
    <property type="entry name" value="SecD_1st"/>
</dbReference>
<evidence type="ECO:0000259" key="12">
    <source>
        <dbReference type="Pfam" id="PF22599"/>
    </source>
</evidence>
<evidence type="ECO:0000313" key="14">
    <source>
        <dbReference type="Proteomes" id="UP000034664"/>
    </source>
</evidence>
<dbReference type="Pfam" id="PF02355">
    <property type="entry name" value="SecD_SecF_C"/>
    <property type="match status" value="1"/>
</dbReference>
<evidence type="ECO:0000256" key="9">
    <source>
        <dbReference type="HAMAP-Rule" id="MF_01463"/>
    </source>
</evidence>
<evidence type="ECO:0000259" key="11">
    <source>
        <dbReference type="Pfam" id="PF21760"/>
    </source>
</evidence>
<comment type="function">
    <text evidence="9">Part of the Sec protein translocase complex. Interacts with the SecYEG preprotein conducting channel. SecDF uses the proton motive force (PMF) to complete protein translocation after the ATP-dependent function of SecA.</text>
</comment>